<dbReference type="Proteomes" id="UP000646523">
    <property type="component" value="Unassembled WGS sequence"/>
</dbReference>
<gene>
    <name evidence="1" type="ORF">GCM10012289_13670</name>
</gene>
<reference evidence="1" key="1">
    <citation type="journal article" date="2014" name="Int. J. Syst. Evol. Microbiol.">
        <title>Complete genome sequence of Corynebacterium casei LMG S-19264T (=DSM 44701T), isolated from a smear-ripened cheese.</title>
        <authorList>
            <consortium name="US DOE Joint Genome Institute (JGI-PGF)"/>
            <person name="Walter F."/>
            <person name="Albersmeier A."/>
            <person name="Kalinowski J."/>
            <person name="Ruckert C."/>
        </authorList>
    </citation>
    <scope>NUCLEOTIDE SEQUENCE</scope>
    <source>
        <strain evidence="1">CGMCC 4.7368</strain>
    </source>
</reference>
<evidence type="ECO:0000313" key="1">
    <source>
        <dbReference type="EMBL" id="GGO64382.1"/>
    </source>
</evidence>
<organism evidence="1 2">
    <name type="scientific">Nonomuraea cavernae</name>
    <dbReference type="NCBI Taxonomy" id="2045107"/>
    <lineage>
        <taxon>Bacteria</taxon>
        <taxon>Bacillati</taxon>
        <taxon>Actinomycetota</taxon>
        <taxon>Actinomycetes</taxon>
        <taxon>Streptosporangiales</taxon>
        <taxon>Streptosporangiaceae</taxon>
        <taxon>Nonomuraea</taxon>
    </lineage>
</organism>
<name>A0A917YTZ9_9ACTN</name>
<dbReference type="EMBL" id="BMNH01000002">
    <property type="protein sequence ID" value="GGO64382.1"/>
    <property type="molecule type" value="Genomic_DNA"/>
</dbReference>
<keyword evidence="2" id="KW-1185">Reference proteome</keyword>
<sequence length="64" mass="6371">MAGLTSIEGVAVPPGVQPNRLREDRWRDLAQAASGGGAGAALEDLSGVPGDVVGAYGRVAALRA</sequence>
<dbReference type="AlphaFoldDB" id="A0A917YTZ9"/>
<protein>
    <submittedName>
        <fullName evidence="1">Uncharacterized protein</fullName>
    </submittedName>
</protein>
<comment type="caution">
    <text evidence="1">The sequence shown here is derived from an EMBL/GenBank/DDBJ whole genome shotgun (WGS) entry which is preliminary data.</text>
</comment>
<accession>A0A917YTZ9</accession>
<evidence type="ECO:0000313" key="2">
    <source>
        <dbReference type="Proteomes" id="UP000646523"/>
    </source>
</evidence>
<reference evidence="1" key="2">
    <citation type="submission" date="2020-09" db="EMBL/GenBank/DDBJ databases">
        <authorList>
            <person name="Sun Q."/>
            <person name="Zhou Y."/>
        </authorList>
    </citation>
    <scope>NUCLEOTIDE SEQUENCE</scope>
    <source>
        <strain evidence="1">CGMCC 4.7368</strain>
    </source>
</reference>
<proteinExistence type="predicted"/>